<gene>
    <name evidence="2" type="ORF">DI551_04820</name>
</gene>
<dbReference type="Proteomes" id="UP000249417">
    <property type="component" value="Unassembled WGS sequence"/>
</dbReference>
<dbReference type="PANTHER" id="PTHR34322">
    <property type="entry name" value="TRANSPOSASE, Y1_TNP DOMAIN-CONTAINING"/>
    <property type="match status" value="1"/>
</dbReference>
<comment type="caution">
    <text evidence="2">The sequence shown here is derived from an EMBL/GenBank/DDBJ whole genome shotgun (WGS) entry which is preliminary data.</text>
</comment>
<dbReference type="Pfam" id="PF01797">
    <property type="entry name" value="Y1_Tnp"/>
    <property type="match status" value="1"/>
</dbReference>
<evidence type="ECO:0000313" key="2">
    <source>
        <dbReference type="EMBL" id="PZQ46635.1"/>
    </source>
</evidence>
<dbReference type="AlphaFoldDB" id="A0A2W5N7C0"/>
<dbReference type="EMBL" id="QFQB01000024">
    <property type="protein sequence ID" value="PZQ46635.1"/>
    <property type="molecule type" value="Genomic_DNA"/>
</dbReference>
<dbReference type="PANTHER" id="PTHR34322:SF2">
    <property type="entry name" value="TRANSPOSASE IS200-LIKE DOMAIN-CONTAINING PROTEIN"/>
    <property type="match status" value="1"/>
</dbReference>
<dbReference type="GO" id="GO:0004803">
    <property type="term" value="F:transposase activity"/>
    <property type="evidence" value="ECO:0007669"/>
    <property type="project" value="InterPro"/>
</dbReference>
<proteinExistence type="predicted"/>
<dbReference type="SMART" id="SM01321">
    <property type="entry name" value="Y1_Tnp"/>
    <property type="match status" value="1"/>
</dbReference>
<sequence>MARQARIVLRDTPHHITQRGNRGEPVFFEKGDYEAYIDFLSEECADKGVAIWAYCLMANQIQLIAVPSREHALARALGEAHRRYTRRINERNGWRGHLFQDRFFSYPMDENHLLNAARYIETTPVMAGVAPTPEAYLWSSARAHIKGREDKLLAPEKPLLHFMQDWAGFLTEWPEEKDPKAIERHLQTGRPRGNDNFLDAVENMVGRTVRPQKPGRRSITFTKNLYKNKA</sequence>
<protein>
    <submittedName>
        <fullName evidence="2">Transposase</fullName>
    </submittedName>
</protein>
<feature type="domain" description="Transposase IS200-like" evidence="1">
    <location>
        <begin position="9"/>
        <end position="123"/>
    </location>
</feature>
<organism evidence="2 3">
    <name type="scientific">Micavibrio aeruginosavorus</name>
    <dbReference type="NCBI Taxonomy" id="349221"/>
    <lineage>
        <taxon>Bacteria</taxon>
        <taxon>Pseudomonadati</taxon>
        <taxon>Bdellovibrionota</taxon>
        <taxon>Bdellovibrionia</taxon>
        <taxon>Bdellovibrionales</taxon>
        <taxon>Pseudobdellovibrionaceae</taxon>
        <taxon>Micavibrio</taxon>
    </lineage>
</organism>
<dbReference type="Gene3D" id="3.30.70.1290">
    <property type="entry name" value="Transposase IS200-like"/>
    <property type="match status" value="1"/>
</dbReference>
<accession>A0A2W5N7C0</accession>
<dbReference type="InterPro" id="IPR002686">
    <property type="entry name" value="Transposase_17"/>
</dbReference>
<dbReference type="SUPFAM" id="SSF143422">
    <property type="entry name" value="Transposase IS200-like"/>
    <property type="match status" value="1"/>
</dbReference>
<evidence type="ECO:0000259" key="1">
    <source>
        <dbReference type="SMART" id="SM01321"/>
    </source>
</evidence>
<dbReference type="GO" id="GO:0003677">
    <property type="term" value="F:DNA binding"/>
    <property type="evidence" value="ECO:0007669"/>
    <property type="project" value="InterPro"/>
</dbReference>
<dbReference type="GO" id="GO:0006313">
    <property type="term" value="P:DNA transposition"/>
    <property type="evidence" value="ECO:0007669"/>
    <property type="project" value="InterPro"/>
</dbReference>
<dbReference type="InterPro" id="IPR036515">
    <property type="entry name" value="Transposase_17_sf"/>
</dbReference>
<name>A0A2W5N7C0_9BACT</name>
<reference evidence="2 3" key="1">
    <citation type="submission" date="2017-08" db="EMBL/GenBank/DDBJ databases">
        <title>Infants hospitalized years apart are colonized by the same room-sourced microbial strains.</title>
        <authorList>
            <person name="Brooks B."/>
            <person name="Olm M.R."/>
            <person name="Firek B.A."/>
            <person name="Baker R."/>
            <person name="Thomas B.C."/>
            <person name="Morowitz M.J."/>
            <person name="Banfield J.F."/>
        </authorList>
    </citation>
    <scope>NUCLEOTIDE SEQUENCE [LARGE SCALE GENOMIC DNA]</scope>
    <source>
        <strain evidence="2">S2_005_002_R2_29</strain>
    </source>
</reference>
<evidence type="ECO:0000313" key="3">
    <source>
        <dbReference type="Proteomes" id="UP000249417"/>
    </source>
</evidence>